<dbReference type="GO" id="GO:0005524">
    <property type="term" value="F:ATP binding"/>
    <property type="evidence" value="ECO:0007669"/>
    <property type="project" value="UniProtKB-KW"/>
</dbReference>
<feature type="region of interest" description="Disordered" evidence="9">
    <location>
        <begin position="360"/>
        <end position="382"/>
    </location>
</feature>
<dbReference type="InterPro" id="IPR050187">
    <property type="entry name" value="Lipid_Phosphate_FormReg"/>
</dbReference>
<dbReference type="AlphaFoldDB" id="A0A1C6SQ63"/>
<evidence type="ECO:0000256" key="8">
    <source>
        <dbReference type="ARBA" id="ARBA00023264"/>
    </source>
</evidence>
<dbReference type="GO" id="GO:0016301">
    <property type="term" value="F:kinase activity"/>
    <property type="evidence" value="ECO:0007669"/>
    <property type="project" value="UniProtKB-KW"/>
</dbReference>
<evidence type="ECO:0000256" key="2">
    <source>
        <dbReference type="ARBA" id="ARBA00005983"/>
    </source>
</evidence>
<keyword evidence="7" id="KW-0443">Lipid metabolism</keyword>
<keyword evidence="8" id="KW-1208">Phospholipid metabolism</keyword>
<gene>
    <name evidence="11" type="ORF">GA0070616_4307</name>
</gene>
<keyword evidence="7" id="KW-0444">Lipid biosynthesis</keyword>
<keyword evidence="5 11" id="KW-0418">Kinase</keyword>
<keyword evidence="3" id="KW-0808">Transferase</keyword>
<dbReference type="PANTHER" id="PTHR12358:SF54">
    <property type="entry name" value="SPHINGOSINE KINASE RELATED PROTEIN"/>
    <property type="match status" value="1"/>
</dbReference>
<feature type="compositionally biased region" description="Basic and acidic residues" evidence="9">
    <location>
        <begin position="363"/>
        <end position="382"/>
    </location>
</feature>
<dbReference type="InterPro" id="IPR016064">
    <property type="entry name" value="NAD/diacylglycerol_kinase_sf"/>
</dbReference>
<dbReference type="Pfam" id="PF19279">
    <property type="entry name" value="YegS_C"/>
    <property type="match status" value="1"/>
</dbReference>
<dbReference type="Gene3D" id="3.40.50.10330">
    <property type="entry name" value="Probable inorganic polyphosphate/atp-NAD kinase, domain 1"/>
    <property type="match status" value="1"/>
</dbReference>
<evidence type="ECO:0000256" key="6">
    <source>
        <dbReference type="ARBA" id="ARBA00022840"/>
    </source>
</evidence>
<dbReference type="InterPro" id="IPR045540">
    <property type="entry name" value="YegS/DAGK_C"/>
</dbReference>
<dbReference type="Pfam" id="PF00781">
    <property type="entry name" value="DAGK_cat"/>
    <property type="match status" value="1"/>
</dbReference>
<dbReference type="PROSITE" id="PS50146">
    <property type="entry name" value="DAGK"/>
    <property type="match status" value="1"/>
</dbReference>
<sequence>MNHLTDSRWPAPEPGAGQRPTRTGRRLRRNVRVALPTTGSRRLAEACRVLHTCAVDSGQDEHGLRSAVVVNPVKVADLDAFRRTVRDALTAAGWPEPMWFETTADDPGRGQTEQAVAAGVDVVFACGGDGTVMACVSGLVGTEVALAVLPQGTGNLLAANLGLSTDLAAGLEVAIERGRRLLDVGAVEEHHFAVMAGMGFDAQMLEATNETTKKRIGWPAYVVGAARHLRDRPMKVLIRLDDQKPLRRRARSVLVANVGRLQGGVRLLTEAEPDDGYLDVAVLSPRTLRHWLALGWAVLRRQDRVPRMEVFRARRVEIVSNRSQPRELDGDLIAPGRTLKAEIRRRALWLCVPRPEQAPDLADDAKAAAERGERLVEETRSE</sequence>
<accession>A0A1C6SQ63</accession>
<dbReference type="InterPro" id="IPR001206">
    <property type="entry name" value="Diacylglycerol_kinase_cat_dom"/>
</dbReference>
<evidence type="ECO:0000313" key="11">
    <source>
        <dbReference type="EMBL" id="SCL31658.1"/>
    </source>
</evidence>
<evidence type="ECO:0000256" key="4">
    <source>
        <dbReference type="ARBA" id="ARBA00022741"/>
    </source>
</evidence>
<organism evidence="11 12">
    <name type="scientific">Micromonospora nigra</name>
    <dbReference type="NCBI Taxonomy" id="145857"/>
    <lineage>
        <taxon>Bacteria</taxon>
        <taxon>Bacillati</taxon>
        <taxon>Actinomycetota</taxon>
        <taxon>Actinomycetes</taxon>
        <taxon>Micromonosporales</taxon>
        <taxon>Micromonosporaceae</taxon>
        <taxon>Micromonospora</taxon>
    </lineage>
</organism>
<comment type="cofactor">
    <cofactor evidence="1">
        <name>Mg(2+)</name>
        <dbReference type="ChEBI" id="CHEBI:18420"/>
    </cofactor>
</comment>
<keyword evidence="7" id="KW-0594">Phospholipid biosynthesis</keyword>
<dbReference type="Proteomes" id="UP000199699">
    <property type="component" value="Unassembled WGS sequence"/>
</dbReference>
<evidence type="ECO:0000256" key="1">
    <source>
        <dbReference type="ARBA" id="ARBA00001946"/>
    </source>
</evidence>
<keyword evidence="12" id="KW-1185">Reference proteome</keyword>
<protein>
    <submittedName>
        <fullName evidence="11">Diacylglycerol kinase family enzyme</fullName>
    </submittedName>
</protein>
<dbReference type="STRING" id="145857.GA0070616_4307"/>
<evidence type="ECO:0000313" key="12">
    <source>
        <dbReference type="Proteomes" id="UP000199699"/>
    </source>
</evidence>
<dbReference type="PANTHER" id="PTHR12358">
    <property type="entry name" value="SPHINGOSINE KINASE"/>
    <property type="match status" value="1"/>
</dbReference>
<proteinExistence type="inferred from homology"/>
<dbReference type="EMBL" id="FMHT01000003">
    <property type="protein sequence ID" value="SCL31658.1"/>
    <property type="molecule type" value="Genomic_DNA"/>
</dbReference>
<evidence type="ECO:0000256" key="3">
    <source>
        <dbReference type="ARBA" id="ARBA00022679"/>
    </source>
</evidence>
<feature type="domain" description="DAGKc" evidence="10">
    <location>
        <begin position="61"/>
        <end position="190"/>
    </location>
</feature>
<dbReference type="InterPro" id="IPR017438">
    <property type="entry name" value="ATP-NAD_kinase_N"/>
</dbReference>
<name>A0A1C6SQ63_9ACTN</name>
<keyword evidence="4" id="KW-0547">Nucleotide-binding</keyword>
<evidence type="ECO:0000256" key="9">
    <source>
        <dbReference type="SAM" id="MobiDB-lite"/>
    </source>
</evidence>
<comment type="similarity">
    <text evidence="2">Belongs to the diacylglycerol/lipid kinase family.</text>
</comment>
<evidence type="ECO:0000256" key="5">
    <source>
        <dbReference type="ARBA" id="ARBA00022777"/>
    </source>
</evidence>
<reference evidence="11 12" key="1">
    <citation type="submission" date="2016-06" db="EMBL/GenBank/DDBJ databases">
        <authorList>
            <person name="Kjaerup R.B."/>
            <person name="Dalgaard T.S."/>
            <person name="Juul-Madsen H.R."/>
        </authorList>
    </citation>
    <scope>NUCLEOTIDE SEQUENCE [LARGE SCALE GENOMIC DNA]</scope>
    <source>
        <strain evidence="11 12">DSM 43818</strain>
    </source>
</reference>
<dbReference type="SUPFAM" id="SSF111331">
    <property type="entry name" value="NAD kinase/diacylglycerol kinase-like"/>
    <property type="match status" value="1"/>
</dbReference>
<evidence type="ECO:0000259" key="10">
    <source>
        <dbReference type="PROSITE" id="PS50146"/>
    </source>
</evidence>
<dbReference type="Gene3D" id="2.60.200.40">
    <property type="match status" value="1"/>
</dbReference>
<evidence type="ECO:0000256" key="7">
    <source>
        <dbReference type="ARBA" id="ARBA00023209"/>
    </source>
</evidence>
<keyword evidence="6" id="KW-0067">ATP-binding</keyword>
<dbReference type="SMART" id="SM00046">
    <property type="entry name" value="DAGKc"/>
    <property type="match status" value="1"/>
</dbReference>
<dbReference type="GO" id="GO:0008654">
    <property type="term" value="P:phospholipid biosynthetic process"/>
    <property type="evidence" value="ECO:0007669"/>
    <property type="project" value="UniProtKB-KW"/>
</dbReference>
<feature type="region of interest" description="Disordered" evidence="9">
    <location>
        <begin position="1"/>
        <end position="24"/>
    </location>
</feature>